<evidence type="ECO:0000256" key="1">
    <source>
        <dbReference type="SAM" id="SignalP"/>
    </source>
</evidence>
<accession>A0A179BZF2</accession>
<gene>
    <name evidence="2" type="ORF">A4U53_36945</name>
</gene>
<sequence>MKLRVSSITLLILLAPLTVQAAASGQDVRLNVVSQPVADVVDTLSFMSGIPVTTTGKLTGQVENWSVKEEGVAAFEALGRVSNLFVAFDGIRVIIAPKNDITTVILEQKRRGWRGTRSAIDALFLLHAEDGIRYDPASDLIIVRGPTAFVSAVEMVVNRSTVETVEVIKSGHVEMITPPAAAN</sequence>
<reference evidence="2" key="1">
    <citation type="submission" date="2016-04" db="EMBL/GenBank/DDBJ databases">
        <title>Fast-growing isolate from the root nodules of Vavilovia formosa.</title>
        <authorList>
            <person name="Kimeklis A."/>
            <person name="Safronova V."/>
            <person name="Belimov A."/>
            <person name="Andronov E."/>
        </authorList>
    </citation>
    <scope>NUCLEOTIDE SEQUENCE [LARGE SCALE GENOMIC DNA]</scope>
    <source>
        <strain evidence="2">Vaf-46</strain>
    </source>
</reference>
<feature type="chain" id="PRO_5008099815" evidence="1">
    <location>
        <begin position="22"/>
        <end position="183"/>
    </location>
</feature>
<comment type="caution">
    <text evidence="2">The sequence shown here is derived from an EMBL/GenBank/DDBJ whole genome shotgun (WGS) entry which is preliminary data.</text>
</comment>
<evidence type="ECO:0000313" key="2">
    <source>
        <dbReference type="EMBL" id="OAP97102.1"/>
    </source>
</evidence>
<keyword evidence="1" id="KW-0732">Signal</keyword>
<organism evidence="2">
    <name type="scientific">Rhizobium leguminosarum</name>
    <dbReference type="NCBI Taxonomy" id="384"/>
    <lineage>
        <taxon>Bacteria</taxon>
        <taxon>Pseudomonadati</taxon>
        <taxon>Pseudomonadota</taxon>
        <taxon>Alphaproteobacteria</taxon>
        <taxon>Hyphomicrobiales</taxon>
        <taxon>Rhizobiaceae</taxon>
        <taxon>Rhizobium/Agrobacterium group</taxon>
        <taxon>Rhizobium</taxon>
    </lineage>
</organism>
<protein>
    <submittedName>
        <fullName evidence="2">Uncharacterized protein</fullName>
    </submittedName>
</protein>
<proteinExistence type="predicted"/>
<dbReference type="EMBL" id="LWBS01000012">
    <property type="protein sequence ID" value="OAP97102.1"/>
    <property type="molecule type" value="Genomic_DNA"/>
</dbReference>
<dbReference type="AlphaFoldDB" id="A0A179BZF2"/>
<feature type="signal peptide" evidence="1">
    <location>
        <begin position="1"/>
        <end position="21"/>
    </location>
</feature>
<name>A0A179BZF2_RHILE</name>